<reference evidence="5 6" key="1">
    <citation type="journal article" date="2007" name="Science">
        <title>Sea anemone genome reveals ancestral eumetazoan gene repertoire and genomic organization.</title>
        <authorList>
            <person name="Putnam N.H."/>
            <person name="Srivastava M."/>
            <person name="Hellsten U."/>
            <person name="Dirks B."/>
            <person name="Chapman J."/>
            <person name="Salamov A."/>
            <person name="Terry A."/>
            <person name="Shapiro H."/>
            <person name="Lindquist E."/>
            <person name="Kapitonov V.V."/>
            <person name="Jurka J."/>
            <person name="Genikhovich G."/>
            <person name="Grigoriev I.V."/>
            <person name="Lucas S.M."/>
            <person name="Steele R.E."/>
            <person name="Finnerty J.R."/>
            <person name="Technau U."/>
            <person name="Martindale M.Q."/>
            <person name="Rokhsar D.S."/>
        </authorList>
    </citation>
    <scope>NUCLEOTIDE SEQUENCE [LARGE SCALE GENOMIC DNA]</scope>
    <source>
        <strain evidence="6">CH2 X CH6</strain>
    </source>
</reference>
<evidence type="ECO:0000256" key="1">
    <source>
        <dbReference type="ARBA" id="ARBA00006347"/>
    </source>
</evidence>
<dbReference type="GO" id="GO:0034976">
    <property type="term" value="P:response to endoplasmic reticulum stress"/>
    <property type="evidence" value="ECO:0000318"/>
    <property type="project" value="GO_Central"/>
</dbReference>
<keyword evidence="6" id="KW-1185">Reference proteome</keyword>
<sequence>MASDGVPDDEPTLLELDDSNFEPAVQKHKFVLVDFYAPWCFHCKKMAPDYKDVAKELLILSHNSVRLAKVDCSANNMATKKTCKKYNVKFLPTIYLFHDGKFVEEFEGNNRNKKSIKGFVMDAVKEADPSMKFSDVPKKKKMKNQKQKSIKFVHKPMKDEVKHIQGGAKAEVHDKEKDSGLKVQAGQAGQADQKDQNATNEKAKDKNTKPESLQEIIKKVESEEKTVINSTETANIAAKNESKKEEKANDAPRDSKPADSASTAADVIQAVAQNMLKALQPNKEKNTATPAKLEDTLPEIVKDLHQVAQDLHQVTQDLHKMADQQPAFERLVKELHDVVASKKADSSTK</sequence>
<feature type="compositionally biased region" description="Basic and acidic residues" evidence="3">
    <location>
        <begin position="170"/>
        <end position="180"/>
    </location>
</feature>
<comment type="similarity">
    <text evidence="1">Belongs to the protein disulfide isomerase family.</text>
</comment>
<evidence type="ECO:0000313" key="6">
    <source>
        <dbReference type="Proteomes" id="UP000001593"/>
    </source>
</evidence>
<dbReference type="PANTHER" id="PTHR45672:SF3">
    <property type="entry name" value="THIOREDOXIN DOMAIN-CONTAINING PROTEIN 5"/>
    <property type="match status" value="1"/>
</dbReference>
<evidence type="ECO:0000256" key="3">
    <source>
        <dbReference type="SAM" id="MobiDB-lite"/>
    </source>
</evidence>
<feature type="domain" description="Thioredoxin" evidence="4">
    <location>
        <begin position="1"/>
        <end position="129"/>
    </location>
</feature>
<dbReference type="PROSITE" id="PS51352">
    <property type="entry name" value="THIOREDOXIN_2"/>
    <property type="match status" value="1"/>
</dbReference>
<feature type="compositionally biased region" description="Basic and acidic residues" evidence="3">
    <location>
        <begin position="216"/>
        <end position="226"/>
    </location>
</feature>
<dbReference type="CDD" id="cd02961">
    <property type="entry name" value="PDI_a_family"/>
    <property type="match status" value="1"/>
</dbReference>
<evidence type="ECO:0000259" key="4">
    <source>
        <dbReference type="PROSITE" id="PS51352"/>
    </source>
</evidence>
<dbReference type="InterPro" id="IPR036249">
    <property type="entry name" value="Thioredoxin-like_sf"/>
</dbReference>
<dbReference type="EMBL" id="DS469605">
    <property type="protein sequence ID" value="EDO39566.1"/>
    <property type="molecule type" value="Genomic_DNA"/>
</dbReference>
<dbReference type="HOGENOM" id="CLU_795265_0_0_1"/>
<feature type="compositionally biased region" description="Basic residues" evidence="3">
    <location>
        <begin position="138"/>
        <end position="155"/>
    </location>
</feature>
<name>A7S9T0_NEMVE</name>
<dbReference type="GO" id="GO:0005783">
    <property type="term" value="C:endoplasmic reticulum"/>
    <property type="evidence" value="ECO:0000318"/>
    <property type="project" value="GO_Central"/>
</dbReference>
<dbReference type="STRING" id="45351.A7S9T0"/>
<evidence type="ECO:0000256" key="2">
    <source>
        <dbReference type="ARBA" id="ARBA00022729"/>
    </source>
</evidence>
<dbReference type="GO" id="GO:0003756">
    <property type="term" value="F:protein disulfide isomerase activity"/>
    <property type="evidence" value="ECO:0000318"/>
    <property type="project" value="GO_Central"/>
</dbReference>
<keyword evidence="2" id="KW-0732">Signal</keyword>
<evidence type="ECO:0000313" key="5">
    <source>
        <dbReference type="EMBL" id="EDO39566.1"/>
    </source>
</evidence>
<dbReference type="InterPro" id="IPR051063">
    <property type="entry name" value="PDI"/>
</dbReference>
<accession>A7S9T0</accession>
<feature type="region of interest" description="Disordered" evidence="3">
    <location>
        <begin position="131"/>
        <end position="264"/>
    </location>
</feature>
<dbReference type="InParanoid" id="A7S9T0"/>
<dbReference type="GO" id="GO:0006457">
    <property type="term" value="P:protein folding"/>
    <property type="evidence" value="ECO:0000318"/>
    <property type="project" value="GO_Central"/>
</dbReference>
<dbReference type="SUPFAM" id="SSF52833">
    <property type="entry name" value="Thioredoxin-like"/>
    <property type="match status" value="1"/>
</dbReference>
<dbReference type="InterPro" id="IPR013766">
    <property type="entry name" value="Thioredoxin_domain"/>
</dbReference>
<feature type="compositionally biased region" description="Basic and acidic residues" evidence="3">
    <location>
        <begin position="240"/>
        <end position="257"/>
    </location>
</feature>
<organism evidence="5 6">
    <name type="scientific">Nematostella vectensis</name>
    <name type="common">Starlet sea anemone</name>
    <dbReference type="NCBI Taxonomy" id="45351"/>
    <lineage>
        <taxon>Eukaryota</taxon>
        <taxon>Metazoa</taxon>
        <taxon>Cnidaria</taxon>
        <taxon>Anthozoa</taxon>
        <taxon>Hexacorallia</taxon>
        <taxon>Actiniaria</taxon>
        <taxon>Edwardsiidae</taxon>
        <taxon>Nematostella</taxon>
    </lineage>
</organism>
<dbReference type="eggNOG" id="KOG0190">
    <property type="taxonomic scope" value="Eukaryota"/>
</dbReference>
<dbReference type="Gene3D" id="3.40.30.10">
    <property type="entry name" value="Glutaredoxin"/>
    <property type="match status" value="1"/>
</dbReference>
<dbReference type="Pfam" id="PF00085">
    <property type="entry name" value="Thioredoxin"/>
    <property type="match status" value="1"/>
</dbReference>
<proteinExistence type="inferred from homology"/>
<dbReference type="AlphaFoldDB" id="A7S9T0"/>
<dbReference type="Proteomes" id="UP000001593">
    <property type="component" value="Unassembled WGS sequence"/>
</dbReference>
<dbReference type="PRINTS" id="PR00421">
    <property type="entry name" value="THIOREDOXIN"/>
</dbReference>
<gene>
    <name evidence="5" type="ORF">NEMVEDRAFT_v1g208976</name>
</gene>
<dbReference type="PANTHER" id="PTHR45672">
    <property type="entry name" value="PROTEIN DISULFIDE-ISOMERASE C17H9.14C-RELATED"/>
    <property type="match status" value="1"/>
</dbReference>
<protein>
    <recommendedName>
        <fullName evidence="4">Thioredoxin domain-containing protein</fullName>
    </recommendedName>
</protein>